<evidence type="ECO:0000313" key="2">
    <source>
        <dbReference type="Proteomes" id="UP001647509"/>
    </source>
</evidence>
<sequence length="393" mass="45435">MQKTFSFFLLFLTIQFSFGQQYQLSESATISVLTVGPGKHLNDAFGHSGFRIKDRLSGLDVVYGYGEYDFDTPNFYLKFAQGKLNYLISKTEFNRFFQAYRYYDRSIDEQVLNLSQAEKQKLYDYLINNYKPENRGYLYDFFFDNCATKIKDVTNLAVNNSISFNKPEGFKDTSFRTLIQNELNRNSWGSLGIDICLGSVIDRTASPEDHMFLPENIYKFFKNATIHNDKTPLVAESRNLYTQQDATKNSSFFSSPLFVLSLISCFILFITYKDYKNKKQSKWLDITLFSITGIVGILILLLWFATDHKGTHQNYNLLWAFALNIFVIVQFFKDKPASWFVKYVKLLIILLCLMILHWIIGVQVFAIGLIPVVIALLVRYVFLVVGGVQELSS</sequence>
<dbReference type="EMBL" id="JAHKPD010000025">
    <property type="protein sequence ID" value="MBU2952124.1"/>
    <property type="molecule type" value="Genomic_DNA"/>
</dbReference>
<keyword evidence="2" id="KW-1185">Reference proteome</keyword>
<gene>
    <name evidence="1" type="ORF">KO493_15595</name>
</gene>
<proteinExistence type="predicted"/>
<reference evidence="1" key="1">
    <citation type="submission" date="2021-05" db="EMBL/GenBank/DDBJ databases">
        <title>Draft genomes of bacteria isolated from model marine particles.</title>
        <authorList>
            <person name="Datta M.S."/>
            <person name="Schwartzman J.A."/>
            <person name="Enke T.N."/>
            <person name="Saavedra J."/>
            <person name="Cermak N."/>
            <person name="Cordero O.X."/>
        </authorList>
    </citation>
    <scope>NUCLEOTIDE SEQUENCE</scope>
    <source>
        <strain evidence="1">I2M19</strain>
    </source>
</reference>
<organism evidence="1 2">
    <name type="scientific">Pseudotamlana agarivorans</name>
    <dbReference type="NCBI Taxonomy" id="481183"/>
    <lineage>
        <taxon>Bacteria</taxon>
        <taxon>Pseudomonadati</taxon>
        <taxon>Bacteroidota</taxon>
        <taxon>Flavobacteriia</taxon>
        <taxon>Flavobacteriales</taxon>
        <taxon>Flavobacteriaceae</taxon>
        <taxon>Pseudotamlana</taxon>
    </lineage>
</organism>
<dbReference type="Proteomes" id="UP001647509">
    <property type="component" value="Unassembled WGS sequence"/>
</dbReference>
<name>A0ACC5UCV1_9FLAO</name>
<comment type="caution">
    <text evidence="1">The sequence shown here is derived from an EMBL/GenBank/DDBJ whole genome shotgun (WGS) entry which is preliminary data.</text>
</comment>
<evidence type="ECO:0000313" key="1">
    <source>
        <dbReference type="EMBL" id="MBU2952124.1"/>
    </source>
</evidence>
<protein>
    <submittedName>
        <fullName evidence="1">DUF4105 domain-containing protein</fullName>
    </submittedName>
</protein>
<accession>A0ACC5UCV1</accession>